<evidence type="ECO:0000259" key="1">
    <source>
        <dbReference type="SMART" id="SM00900"/>
    </source>
</evidence>
<dbReference type="InterPro" id="IPR007329">
    <property type="entry name" value="FMN-bd"/>
</dbReference>
<dbReference type="AlphaFoldDB" id="A0A0F9FHC4"/>
<evidence type="ECO:0000313" key="2">
    <source>
        <dbReference type="EMBL" id="KKL85688.1"/>
    </source>
</evidence>
<name>A0A0F9FHC4_9ZZZZ</name>
<feature type="domain" description="FMN-binding" evidence="1">
    <location>
        <begin position="49"/>
        <end position="130"/>
    </location>
</feature>
<dbReference type="GO" id="GO:0016020">
    <property type="term" value="C:membrane"/>
    <property type="evidence" value="ECO:0007669"/>
    <property type="project" value="InterPro"/>
</dbReference>
<reference evidence="2" key="1">
    <citation type="journal article" date="2015" name="Nature">
        <title>Complex archaea that bridge the gap between prokaryotes and eukaryotes.</title>
        <authorList>
            <person name="Spang A."/>
            <person name="Saw J.H."/>
            <person name="Jorgensen S.L."/>
            <person name="Zaremba-Niedzwiedzka K."/>
            <person name="Martijn J."/>
            <person name="Lind A.E."/>
            <person name="van Eijk R."/>
            <person name="Schleper C."/>
            <person name="Guy L."/>
            <person name="Ettema T.J."/>
        </authorList>
    </citation>
    <scope>NUCLEOTIDE SEQUENCE</scope>
</reference>
<comment type="caution">
    <text evidence="2">The sequence shown here is derived from an EMBL/GenBank/DDBJ whole genome shotgun (WGS) entry which is preliminary data.</text>
</comment>
<gene>
    <name evidence="2" type="ORF">LCGC14_1952240</name>
</gene>
<dbReference type="SMART" id="SM00900">
    <property type="entry name" value="FMN_bind"/>
    <property type="match status" value="1"/>
</dbReference>
<organism evidence="2">
    <name type="scientific">marine sediment metagenome</name>
    <dbReference type="NCBI Taxonomy" id="412755"/>
    <lineage>
        <taxon>unclassified sequences</taxon>
        <taxon>metagenomes</taxon>
        <taxon>ecological metagenomes</taxon>
    </lineage>
</organism>
<accession>A0A0F9FHC4</accession>
<sequence length="135" mass="15039">MQAVRVLFPTARRIREVGLPGPAPSRIRLRAIDGPRGDLGYLVDEYVVSRSGPFKIRVIMDSEFHVRRVTVLEYPGKRGWEVQRRSFTRQFDGKGPDDPIRVGQDVDAVTGATISSRATAEGVRRAIRVARAKGP</sequence>
<dbReference type="EMBL" id="LAZR01021336">
    <property type="protein sequence ID" value="KKL85688.1"/>
    <property type="molecule type" value="Genomic_DNA"/>
</dbReference>
<dbReference type="Pfam" id="PF04205">
    <property type="entry name" value="FMN_bind"/>
    <property type="match status" value="1"/>
</dbReference>
<dbReference type="GO" id="GO:0010181">
    <property type="term" value="F:FMN binding"/>
    <property type="evidence" value="ECO:0007669"/>
    <property type="project" value="InterPro"/>
</dbReference>
<protein>
    <recommendedName>
        <fullName evidence="1">FMN-binding domain-containing protein</fullName>
    </recommendedName>
</protein>
<proteinExistence type="predicted"/>